<sequence>EMRHIEEIMSALTKPAGKRLSLPGGLIFSVEYNRYLIGQDREALSPFPTLGGEFPLKLPGKTILPGWNIEATIIDPSAVKGKPEGANAPWETTKGIGLINNDFTAYFDLDKTGDKLVLRSRQPGDRFQPLGMSQPKKLGEFMIDAKIPQAWRRRIPLVCSPQHILWVVGWRIDDRVKVTE</sequence>
<dbReference type="GO" id="GO:0005524">
    <property type="term" value="F:ATP binding"/>
    <property type="evidence" value="ECO:0007669"/>
    <property type="project" value="InterPro"/>
</dbReference>
<feature type="domain" description="Lysidine-tRNA(Ile) synthetase C-terminal" evidence="1">
    <location>
        <begin position="116"/>
        <end position="178"/>
    </location>
</feature>
<evidence type="ECO:0000313" key="2">
    <source>
        <dbReference type="EMBL" id="GAI16410.1"/>
    </source>
</evidence>
<comment type="caution">
    <text evidence="2">The sequence shown here is derived from an EMBL/GenBank/DDBJ whole genome shotgun (WGS) entry which is preliminary data.</text>
</comment>
<dbReference type="GO" id="GO:0008033">
    <property type="term" value="P:tRNA processing"/>
    <property type="evidence" value="ECO:0007669"/>
    <property type="project" value="InterPro"/>
</dbReference>
<dbReference type="NCBIfam" id="TIGR02433">
    <property type="entry name" value="lysidine_TilS_C"/>
    <property type="match status" value="1"/>
</dbReference>
<protein>
    <recommendedName>
        <fullName evidence="1">Lysidine-tRNA(Ile) synthetase C-terminal domain-containing protein</fullName>
    </recommendedName>
</protein>
<dbReference type="AlphaFoldDB" id="X1MNZ9"/>
<gene>
    <name evidence="2" type="ORF">S06H3_11500</name>
</gene>
<dbReference type="SUPFAM" id="SSF56037">
    <property type="entry name" value="PheT/TilS domain"/>
    <property type="match status" value="1"/>
</dbReference>
<reference evidence="2" key="1">
    <citation type="journal article" date="2014" name="Front. Microbiol.">
        <title>High frequency of phylogenetically diverse reductive dehalogenase-homologous genes in deep subseafloor sedimentary metagenomes.</title>
        <authorList>
            <person name="Kawai M."/>
            <person name="Futagami T."/>
            <person name="Toyoda A."/>
            <person name="Takaki Y."/>
            <person name="Nishi S."/>
            <person name="Hori S."/>
            <person name="Arai W."/>
            <person name="Tsubouchi T."/>
            <person name="Morono Y."/>
            <person name="Uchiyama I."/>
            <person name="Ito T."/>
            <person name="Fujiyama A."/>
            <person name="Inagaki F."/>
            <person name="Takami H."/>
        </authorList>
    </citation>
    <scope>NUCLEOTIDE SEQUENCE</scope>
    <source>
        <strain evidence="2">Expedition CK06-06</strain>
    </source>
</reference>
<name>X1MNZ9_9ZZZZ</name>
<dbReference type="Pfam" id="PF11734">
    <property type="entry name" value="TilS_C"/>
    <property type="match status" value="1"/>
</dbReference>
<accession>X1MNZ9</accession>
<dbReference type="GO" id="GO:0016879">
    <property type="term" value="F:ligase activity, forming carbon-nitrogen bonds"/>
    <property type="evidence" value="ECO:0007669"/>
    <property type="project" value="InterPro"/>
</dbReference>
<dbReference type="SMART" id="SM00977">
    <property type="entry name" value="TilS_C"/>
    <property type="match status" value="1"/>
</dbReference>
<dbReference type="InterPro" id="IPR012796">
    <property type="entry name" value="Lysidine-tRNA-synth_C"/>
</dbReference>
<evidence type="ECO:0000259" key="1">
    <source>
        <dbReference type="SMART" id="SM00977"/>
    </source>
</evidence>
<dbReference type="GO" id="GO:0005737">
    <property type="term" value="C:cytoplasm"/>
    <property type="evidence" value="ECO:0007669"/>
    <property type="project" value="InterPro"/>
</dbReference>
<organism evidence="2">
    <name type="scientific">marine sediment metagenome</name>
    <dbReference type="NCBI Taxonomy" id="412755"/>
    <lineage>
        <taxon>unclassified sequences</taxon>
        <taxon>metagenomes</taxon>
        <taxon>ecological metagenomes</taxon>
    </lineage>
</organism>
<proteinExistence type="predicted"/>
<feature type="non-terminal residue" evidence="2">
    <location>
        <position position="180"/>
    </location>
</feature>
<feature type="non-terminal residue" evidence="2">
    <location>
        <position position="1"/>
    </location>
</feature>
<dbReference type="EMBL" id="BARV01005592">
    <property type="protein sequence ID" value="GAI16410.1"/>
    <property type="molecule type" value="Genomic_DNA"/>
</dbReference>